<dbReference type="NCBIfam" id="TIGR02258">
    <property type="entry name" value="2_5_ligase"/>
    <property type="match status" value="1"/>
</dbReference>
<dbReference type="InterPro" id="IPR004175">
    <property type="entry name" value="RNA_CPDase"/>
</dbReference>
<evidence type="ECO:0000256" key="1">
    <source>
        <dbReference type="ARBA" id="ARBA00022801"/>
    </source>
</evidence>
<dbReference type="HAMAP" id="MF_01940">
    <property type="entry name" value="RNA_CPDase"/>
    <property type="match status" value="1"/>
</dbReference>
<dbReference type="EC" id="3.1.4.58" evidence="2"/>
<dbReference type="GO" id="GO:0004113">
    <property type="term" value="F:2',3'-cyclic-nucleotide 3'-phosphodiesterase activity"/>
    <property type="evidence" value="ECO:0007669"/>
    <property type="project" value="InterPro"/>
</dbReference>
<dbReference type="InterPro" id="IPR009097">
    <property type="entry name" value="Cyclic_Pdiesterase"/>
</dbReference>
<sequence>MRCFIGLDLAPRQKLGLENWREQALPDIVAIPERPTRNKPASGRGQRRGHPPAPQTKASPVAVPTANYHITLCFLGHITPRQHEALTAELANLIQEPIFLNLDCVGFWQGPKILFVAPRQVPDSLQQLASACRKAARRAGIETDKRDYRPHVTIVRKAQATLPIPELALDIACVFSQFHLFESVSTHGGVSYPIRASWPLSEPLTVRERLKRGLL</sequence>
<evidence type="ECO:0000256" key="3">
    <source>
        <dbReference type="SAM" id="MobiDB-lite"/>
    </source>
</evidence>
<feature type="short sequence motif" description="HXTX 1" evidence="2">
    <location>
        <begin position="69"/>
        <end position="72"/>
    </location>
</feature>
<dbReference type="SUPFAM" id="SSF55144">
    <property type="entry name" value="LigT-like"/>
    <property type="match status" value="1"/>
</dbReference>
<dbReference type="PANTHER" id="PTHR35561:SF1">
    <property type="entry name" value="RNA 2',3'-CYCLIC PHOSPHODIESTERASE"/>
    <property type="match status" value="1"/>
</dbReference>
<evidence type="ECO:0000313" key="4">
    <source>
        <dbReference type="EMBL" id="RDV26737.1"/>
    </source>
</evidence>
<evidence type="ECO:0000313" key="5">
    <source>
        <dbReference type="Proteomes" id="UP000256561"/>
    </source>
</evidence>
<accession>A0A3D8M9N9</accession>
<organism evidence="4 5">
    <name type="scientific">Alteromonas aestuariivivens</name>
    <dbReference type="NCBI Taxonomy" id="1938339"/>
    <lineage>
        <taxon>Bacteria</taxon>
        <taxon>Pseudomonadati</taxon>
        <taxon>Pseudomonadota</taxon>
        <taxon>Gammaproteobacteria</taxon>
        <taxon>Alteromonadales</taxon>
        <taxon>Alteromonadaceae</taxon>
        <taxon>Alteromonas/Salinimonas group</taxon>
        <taxon>Alteromonas</taxon>
    </lineage>
</organism>
<keyword evidence="1 2" id="KW-0378">Hydrolase</keyword>
<feature type="active site" description="Proton acceptor" evidence="2">
    <location>
        <position position="151"/>
    </location>
</feature>
<protein>
    <recommendedName>
        <fullName evidence="2">RNA 2',3'-cyclic phosphodiesterase</fullName>
        <shortName evidence="2">RNA 2',3'-CPDase</shortName>
        <ecNumber evidence="2">3.1.4.58</ecNumber>
    </recommendedName>
</protein>
<dbReference type="PANTHER" id="PTHR35561">
    <property type="entry name" value="RNA 2',3'-CYCLIC PHOSPHODIESTERASE"/>
    <property type="match status" value="1"/>
</dbReference>
<comment type="similarity">
    <text evidence="2">Belongs to the 2H phosphoesterase superfamily. ThpR family.</text>
</comment>
<dbReference type="Gene3D" id="3.90.1140.10">
    <property type="entry name" value="Cyclic phosphodiesterase"/>
    <property type="match status" value="1"/>
</dbReference>
<comment type="caution">
    <text evidence="4">The sequence shown here is derived from an EMBL/GenBank/DDBJ whole genome shotgun (WGS) entry which is preliminary data.</text>
</comment>
<proteinExistence type="inferred from homology"/>
<dbReference type="OrthoDB" id="7061261at2"/>
<dbReference type="RefSeq" id="WP_115592690.1">
    <property type="nucleotide sequence ID" value="NZ_QRHA01000004.1"/>
</dbReference>
<dbReference type="Proteomes" id="UP000256561">
    <property type="component" value="Unassembled WGS sequence"/>
</dbReference>
<keyword evidence="5" id="KW-1185">Reference proteome</keyword>
<reference evidence="5" key="1">
    <citation type="submission" date="2018-08" db="EMBL/GenBank/DDBJ databases">
        <authorList>
            <person name="Zhang J."/>
            <person name="Du Z.-J."/>
        </authorList>
    </citation>
    <scope>NUCLEOTIDE SEQUENCE [LARGE SCALE GENOMIC DNA]</scope>
    <source>
        <strain evidence="5">KCTC 52655</strain>
    </source>
</reference>
<feature type="active site" description="Proton donor" evidence="2">
    <location>
        <position position="69"/>
    </location>
</feature>
<comment type="catalytic activity">
    <reaction evidence="2">
        <text>a 3'-end 2',3'-cyclophospho-ribonucleotide-RNA + H2O = a 3'-end 2'-phospho-ribonucleotide-RNA + H(+)</text>
        <dbReference type="Rhea" id="RHEA:11828"/>
        <dbReference type="Rhea" id="RHEA-COMP:10464"/>
        <dbReference type="Rhea" id="RHEA-COMP:17353"/>
        <dbReference type="ChEBI" id="CHEBI:15377"/>
        <dbReference type="ChEBI" id="CHEBI:15378"/>
        <dbReference type="ChEBI" id="CHEBI:83064"/>
        <dbReference type="ChEBI" id="CHEBI:173113"/>
        <dbReference type="EC" id="3.1.4.58"/>
    </reaction>
</comment>
<dbReference type="AlphaFoldDB" id="A0A3D8M9N9"/>
<gene>
    <name evidence="4" type="primary">thpR</name>
    <name evidence="4" type="ORF">DXV75_07050</name>
</gene>
<dbReference type="EMBL" id="QRHA01000004">
    <property type="protein sequence ID" value="RDV26737.1"/>
    <property type="molecule type" value="Genomic_DNA"/>
</dbReference>
<dbReference type="GO" id="GO:0008664">
    <property type="term" value="F:RNA 2',3'-cyclic 3'-phosphodiesterase activity"/>
    <property type="evidence" value="ECO:0007669"/>
    <property type="project" value="UniProtKB-EC"/>
</dbReference>
<feature type="short sequence motif" description="HXTX 2" evidence="2">
    <location>
        <begin position="151"/>
        <end position="154"/>
    </location>
</feature>
<evidence type="ECO:0000256" key="2">
    <source>
        <dbReference type="HAMAP-Rule" id="MF_01940"/>
    </source>
</evidence>
<dbReference type="Pfam" id="PF13563">
    <property type="entry name" value="2_5_RNA_ligase2"/>
    <property type="match status" value="1"/>
</dbReference>
<feature type="region of interest" description="Disordered" evidence="3">
    <location>
        <begin position="28"/>
        <end position="61"/>
    </location>
</feature>
<name>A0A3D8M9N9_9ALTE</name>
<comment type="function">
    <text evidence="2">Hydrolyzes RNA 2',3'-cyclic phosphodiester to an RNA 2'-phosphomonoester.</text>
</comment>